<accession>A0A3D9L7S8</accession>
<feature type="signal peptide" evidence="1">
    <location>
        <begin position="1"/>
        <end position="24"/>
    </location>
</feature>
<organism evidence="2 3">
    <name type="scientific">Marinoscillum furvescens DSM 4134</name>
    <dbReference type="NCBI Taxonomy" id="1122208"/>
    <lineage>
        <taxon>Bacteria</taxon>
        <taxon>Pseudomonadati</taxon>
        <taxon>Bacteroidota</taxon>
        <taxon>Cytophagia</taxon>
        <taxon>Cytophagales</taxon>
        <taxon>Reichenbachiellaceae</taxon>
        <taxon>Marinoscillum</taxon>
    </lineage>
</organism>
<protein>
    <submittedName>
        <fullName evidence="2">Uncharacterized protein</fullName>
    </submittedName>
</protein>
<sequence length="567" mass="63453">MAVKATYRHYFSLLGLLWSLALGAQDLENIQKDNLLSYSGGITVTNTYYHAKGTPMHRDPFFWQVNANLNLSVLDIIQAPFSFTISQQNRSFSQPQPFNRFGISPSYKGVTLHLGHRTLNFSDYTLAGNLFFGVGVEYEPKDNPLRVSAVYGRFAKPVDKFAQDGQIFATPTYRRMGFGAKVGFETSEQRAAVMFFKSLDDVHSITLADSLSEEMVPTPEENLVMGAECGFTIFQRFVVEGEYAYSLFTRDTRIPELFINDYSFINNLAGLYKPNASSTFTNAFKSQLTYQGDQVQINLAYRRVDPGYVTHGSSFLNNDLEDITAGFSLPLFNNKVNLSASTGIQHNNLNDQNVAEVSRVIFSTSSTITASERLNFNLSYSNFSTSTRQLLIRTDILSDTLEFFQVTKSAMFSSNYQVGSGSKKNTLFVSANFQDAHDNQGNASNFKSANAGYSFTLGPSFSANTSLSYNQSESVGTTNTTYGPIFSLSRSFFENKVRNSLSLSVLNSHLGKTLNSNINNIRWSASWSPAKQHNFGLNAFYILKNGRQEQSSQIQELRITFNYSFRI</sequence>
<feature type="chain" id="PRO_5017834860" evidence="1">
    <location>
        <begin position="25"/>
        <end position="567"/>
    </location>
</feature>
<keyword evidence="3" id="KW-1185">Reference proteome</keyword>
<dbReference type="EMBL" id="QREG01000005">
    <property type="protein sequence ID" value="REE00537.1"/>
    <property type="molecule type" value="Genomic_DNA"/>
</dbReference>
<gene>
    <name evidence="2" type="ORF">C7460_105163</name>
</gene>
<dbReference type="Proteomes" id="UP000256779">
    <property type="component" value="Unassembled WGS sequence"/>
</dbReference>
<reference evidence="2 3" key="1">
    <citation type="submission" date="2018-07" db="EMBL/GenBank/DDBJ databases">
        <title>Genomic Encyclopedia of Type Strains, Phase IV (KMG-IV): sequencing the most valuable type-strain genomes for metagenomic binning, comparative biology and taxonomic classification.</title>
        <authorList>
            <person name="Goeker M."/>
        </authorList>
    </citation>
    <scope>NUCLEOTIDE SEQUENCE [LARGE SCALE GENOMIC DNA]</scope>
    <source>
        <strain evidence="2 3">DSM 4134</strain>
    </source>
</reference>
<name>A0A3D9L7S8_MARFU</name>
<comment type="caution">
    <text evidence="2">The sequence shown here is derived from an EMBL/GenBank/DDBJ whole genome shotgun (WGS) entry which is preliminary data.</text>
</comment>
<evidence type="ECO:0000313" key="2">
    <source>
        <dbReference type="EMBL" id="REE00537.1"/>
    </source>
</evidence>
<proteinExistence type="predicted"/>
<keyword evidence="1" id="KW-0732">Signal</keyword>
<dbReference type="AlphaFoldDB" id="A0A3D9L7S8"/>
<evidence type="ECO:0000256" key="1">
    <source>
        <dbReference type="SAM" id="SignalP"/>
    </source>
</evidence>
<evidence type="ECO:0000313" key="3">
    <source>
        <dbReference type="Proteomes" id="UP000256779"/>
    </source>
</evidence>